<dbReference type="Gene3D" id="3.30.70.1440">
    <property type="entry name" value="Multidrug efflux transporter AcrB pore domain"/>
    <property type="match status" value="1"/>
</dbReference>
<dbReference type="SUPFAM" id="SSF82714">
    <property type="entry name" value="Multidrug efflux transporter AcrB TolC docking domain, DN and DC subdomains"/>
    <property type="match status" value="2"/>
</dbReference>
<sequence length="1045" mass="112118">MRFPHFFIERPIFAAVLSVLLTIAGLIAARTLPISEYPDIAPPTVMITATYPGASAEVIAQTVASPIEQEVNGVDDMLYISSQSTGDGLLAINVVFKTGVNIDLAQVLVQNRVAIATPRLPEEVQRFGVVVKKASPDLMMVVHLRSPDGSRTQQYISNYATLYVRDVLARLEGVGDVRVFGARDYSMRVWLDPDKIAARGMTAGEVIAALRAANLQVAAGAINQPPAASPGVFQLSVRTLGRLSEPEQFSDIVLRSDADGQVRLRDVARVEIGAQDYTVNAYLDKNPATAIAIFQKPGSNALATSEAVEAAMQELKKQFPAGIDYSIVYNPTEFIQQSVDQVLRTLIEAILLVVVVVILFLQTWRAAIIPVAAIPVSLIGSFLVMKVLGLTFNTLSLFGLVLAIGIVVDDAIVVVENVERYLDHGMTPKEAAHKTMDEVGGALIAIALVLCAVFVPVAYITGLQGAFYKQFAITIASATMISAFVSLTLSPALAAILLHPRSEERKEPEGRLMTLIHAFFARFNRLFDSLSERYGALTARLVRVGLLSLVVYGALIGVAAELLRRTPTSLVPTLDRGYLIAAFQLPPGAALDRTDTVMRQASDIILSRPGVASSVVFTGFDGATFTNAPNAGVIFVTLKPFAERHRLGLTALSIRDDLRASLAPIKEAFVFVLEPPAVPGIGTGGGLKGYVQDRGGMGLSALEGATWGLAGPAMHMPGVAQAFTLFNTRTPQIFADIDRTKAEMIGVPISRVFETMSIYLGSAFVNDFNILGRTYRVMAQADNPHRLTLRDLSELKTRSATGEMTPLGAVASFRDATGPFRVPRYNLYPAAELQMNLAPGMSSGQGIAMIEGLASKTLPPGFGFEWTEIALQEKLAGNTAALAFGLAVVFVFLLLAALYESLLLPLAVILIVPMCVLAAMSGVTLRGFDRNILVEIGLVVLIGLAAKNAILIVEFARQGEDAGKDRVTAAIEAARTRLRPILMTSLAFILGVLPLVVSHGAGAEMRQSLGVAVFSGMVGVTLFGLVFTPIFYVLTRALAARMRWR</sequence>
<dbReference type="AlphaFoldDB" id="A0A9W6GWZ2"/>
<comment type="caution">
    <text evidence="9">Lacks conserved residue(s) required for the propagation of feature annotation.</text>
</comment>
<dbReference type="NCBIfam" id="NF000282">
    <property type="entry name" value="RND_permease_1"/>
    <property type="match status" value="1"/>
</dbReference>
<name>A0A9W6GWZ2_9HYPH</name>
<dbReference type="GO" id="GO:0015562">
    <property type="term" value="F:efflux transmembrane transporter activity"/>
    <property type="evidence" value="ECO:0007669"/>
    <property type="project" value="InterPro"/>
</dbReference>
<keyword evidence="5 9" id="KW-0997">Cell inner membrane</keyword>
<dbReference type="PANTHER" id="PTHR32063">
    <property type="match status" value="1"/>
</dbReference>
<dbReference type="Gene3D" id="3.30.2090.10">
    <property type="entry name" value="Multidrug efflux transporter AcrB TolC docking domain, DN and DC subdomains"/>
    <property type="match status" value="2"/>
</dbReference>
<evidence type="ECO:0000256" key="2">
    <source>
        <dbReference type="ARBA" id="ARBA00010942"/>
    </source>
</evidence>
<feature type="transmembrane region" description="Helical" evidence="9">
    <location>
        <begin position="368"/>
        <end position="389"/>
    </location>
</feature>
<evidence type="ECO:0000313" key="11">
    <source>
        <dbReference type="Proteomes" id="UP001144323"/>
    </source>
</evidence>
<protein>
    <recommendedName>
        <fullName evidence="9">Efflux pump membrane transporter</fullName>
    </recommendedName>
</protein>
<feature type="transmembrane region" description="Helical" evidence="9">
    <location>
        <begin position="875"/>
        <end position="895"/>
    </location>
</feature>
<feature type="transmembrane region" description="Helical" evidence="9">
    <location>
        <begin position="439"/>
        <end position="459"/>
    </location>
</feature>
<feature type="transmembrane region" description="Helical" evidence="9">
    <location>
        <begin position="932"/>
        <end position="956"/>
    </location>
</feature>
<keyword evidence="7 9" id="KW-1133">Transmembrane helix</keyword>
<feature type="transmembrane region" description="Helical" evidence="9">
    <location>
        <begin position="977"/>
        <end position="997"/>
    </location>
</feature>
<keyword evidence="3 9" id="KW-0813">Transport</keyword>
<dbReference type="InterPro" id="IPR027463">
    <property type="entry name" value="AcrB_DN_DC_subdom"/>
</dbReference>
<feature type="transmembrane region" description="Helical" evidence="9">
    <location>
        <begin position="1009"/>
        <end position="1035"/>
    </location>
</feature>
<evidence type="ECO:0000256" key="8">
    <source>
        <dbReference type="ARBA" id="ARBA00023136"/>
    </source>
</evidence>
<comment type="subcellular location">
    <subcellularLocation>
        <location evidence="1 9">Cell inner membrane</location>
        <topology evidence="1 9">Multi-pass membrane protein</topology>
    </subcellularLocation>
</comment>
<dbReference type="GO" id="GO:0042910">
    <property type="term" value="F:xenobiotic transmembrane transporter activity"/>
    <property type="evidence" value="ECO:0007669"/>
    <property type="project" value="TreeGrafter"/>
</dbReference>
<feature type="transmembrane region" description="Helical" evidence="9">
    <location>
        <begin position="342"/>
        <end position="361"/>
    </location>
</feature>
<keyword evidence="4" id="KW-1003">Cell membrane</keyword>
<dbReference type="Gene3D" id="1.20.1640.10">
    <property type="entry name" value="Multidrug efflux transporter AcrB transmembrane domain"/>
    <property type="match status" value="2"/>
</dbReference>
<dbReference type="InterPro" id="IPR001036">
    <property type="entry name" value="Acrflvin-R"/>
</dbReference>
<evidence type="ECO:0000313" key="10">
    <source>
        <dbReference type="EMBL" id="GLI94646.1"/>
    </source>
</evidence>
<evidence type="ECO:0000256" key="7">
    <source>
        <dbReference type="ARBA" id="ARBA00022989"/>
    </source>
</evidence>
<dbReference type="EMBL" id="BSEC01000001">
    <property type="protein sequence ID" value="GLI94646.1"/>
    <property type="molecule type" value="Genomic_DNA"/>
</dbReference>
<evidence type="ECO:0000256" key="5">
    <source>
        <dbReference type="ARBA" id="ARBA00022519"/>
    </source>
</evidence>
<evidence type="ECO:0000256" key="9">
    <source>
        <dbReference type="RuleBase" id="RU364070"/>
    </source>
</evidence>
<dbReference type="Gene3D" id="3.30.70.1320">
    <property type="entry name" value="Multidrug efflux transporter AcrB pore domain like"/>
    <property type="match status" value="1"/>
</dbReference>
<feature type="transmembrane region" description="Helical" evidence="9">
    <location>
        <begin position="541"/>
        <end position="563"/>
    </location>
</feature>
<keyword evidence="6 9" id="KW-0812">Transmembrane</keyword>
<comment type="caution">
    <text evidence="10">The sequence shown here is derived from an EMBL/GenBank/DDBJ whole genome shotgun (WGS) entry which is preliminary data.</text>
</comment>
<dbReference type="FunFam" id="3.30.70.1430:FF:000001">
    <property type="entry name" value="Efflux pump membrane transporter"/>
    <property type="match status" value="1"/>
</dbReference>
<dbReference type="Pfam" id="PF00873">
    <property type="entry name" value="ACR_tran"/>
    <property type="match status" value="1"/>
</dbReference>
<dbReference type="PRINTS" id="PR00702">
    <property type="entry name" value="ACRIFLAVINRP"/>
</dbReference>
<evidence type="ECO:0000256" key="6">
    <source>
        <dbReference type="ARBA" id="ARBA00022692"/>
    </source>
</evidence>
<dbReference type="NCBIfam" id="TIGR00915">
    <property type="entry name" value="2A0602"/>
    <property type="match status" value="1"/>
</dbReference>
<evidence type="ECO:0000256" key="4">
    <source>
        <dbReference type="ARBA" id="ARBA00022475"/>
    </source>
</evidence>
<feature type="transmembrane region" description="Helical" evidence="9">
    <location>
        <begin position="471"/>
        <end position="498"/>
    </location>
</feature>
<dbReference type="InterPro" id="IPR004764">
    <property type="entry name" value="MdtF-like"/>
</dbReference>
<keyword evidence="11" id="KW-1185">Reference proteome</keyword>
<comment type="similarity">
    <text evidence="2 9">Belongs to the resistance-nodulation-cell division (RND) (TC 2.A.6) family.</text>
</comment>
<feature type="transmembrane region" description="Helical" evidence="9">
    <location>
        <begin position="902"/>
        <end position="920"/>
    </location>
</feature>
<dbReference type="Gene3D" id="3.30.70.1430">
    <property type="entry name" value="Multidrug efflux transporter AcrB pore domain"/>
    <property type="match status" value="2"/>
</dbReference>
<accession>A0A9W6GWZ2</accession>
<keyword evidence="8 9" id="KW-0472">Membrane</keyword>
<reference evidence="10" key="1">
    <citation type="journal article" date="2023" name="Int. J. Syst. Evol. Microbiol.">
        <title>Methylocystis iwaonis sp. nov., a type II methane-oxidizing bacterium from surface soil of a rice paddy field in Japan, and emended description of the genus Methylocystis (ex Whittenbury et al. 1970) Bowman et al. 1993.</title>
        <authorList>
            <person name="Kaise H."/>
            <person name="Sawadogo J.B."/>
            <person name="Alam M.S."/>
            <person name="Ueno C."/>
            <person name="Dianou D."/>
            <person name="Shinjo R."/>
            <person name="Asakawa S."/>
        </authorList>
    </citation>
    <scope>NUCLEOTIDE SEQUENCE</scope>
    <source>
        <strain evidence="10">LMG27198</strain>
    </source>
</reference>
<proteinExistence type="inferred from homology"/>
<dbReference type="FunFam" id="1.20.1640.10:FF:000001">
    <property type="entry name" value="Efflux pump membrane transporter"/>
    <property type="match status" value="1"/>
</dbReference>
<dbReference type="SUPFAM" id="SSF82866">
    <property type="entry name" value="Multidrug efflux transporter AcrB transmembrane domain"/>
    <property type="match status" value="2"/>
</dbReference>
<dbReference type="GO" id="GO:0005886">
    <property type="term" value="C:plasma membrane"/>
    <property type="evidence" value="ECO:0007669"/>
    <property type="project" value="UniProtKB-SubCell"/>
</dbReference>
<evidence type="ECO:0000256" key="3">
    <source>
        <dbReference type="ARBA" id="ARBA00022448"/>
    </source>
</evidence>
<evidence type="ECO:0000256" key="1">
    <source>
        <dbReference type="ARBA" id="ARBA00004429"/>
    </source>
</evidence>
<organism evidence="10 11">
    <name type="scientific">Methylocystis echinoides</name>
    <dbReference type="NCBI Taxonomy" id="29468"/>
    <lineage>
        <taxon>Bacteria</taxon>
        <taxon>Pseudomonadati</taxon>
        <taxon>Pseudomonadota</taxon>
        <taxon>Alphaproteobacteria</taxon>
        <taxon>Hyphomicrobiales</taxon>
        <taxon>Methylocystaceae</taxon>
        <taxon>Methylocystis</taxon>
    </lineage>
</organism>
<dbReference type="Proteomes" id="UP001144323">
    <property type="component" value="Unassembled WGS sequence"/>
</dbReference>
<dbReference type="SUPFAM" id="SSF82693">
    <property type="entry name" value="Multidrug efflux transporter AcrB pore domain, PN1, PN2, PC1 and PC2 subdomains"/>
    <property type="match status" value="4"/>
</dbReference>
<dbReference type="GO" id="GO:0009636">
    <property type="term" value="P:response to toxic substance"/>
    <property type="evidence" value="ECO:0007669"/>
    <property type="project" value="UniProtKB-ARBA"/>
</dbReference>
<gene>
    <name evidence="10" type="primary">mexF2</name>
    <name evidence="10" type="ORF">LMG27198_36380</name>
</gene>
<dbReference type="PANTHER" id="PTHR32063:SF11">
    <property type="entry name" value="CATION OR DRUG EFFLUX SYSTEM PROTEIN"/>
    <property type="match status" value="1"/>
</dbReference>
<feature type="transmembrane region" description="Helical" evidence="9">
    <location>
        <begin position="395"/>
        <end position="418"/>
    </location>
</feature>
<dbReference type="RefSeq" id="WP_281804765.1">
    <property type="nucleotide sequence ID" value="NZ_BSEC01000001.1"/>
</dbReference>